<evidence type="ECO:0000313" key="3">
    <source>
        <dbReference type="Proteomes" id="UP001500945"/>
    </source>
</evidence>
<evidence type="ECO:0000256" key="1">
    <source>
        <dbReference type="SAM" id="Phobius"/>
    </source>
</evidence>
<protein>
    <submittedName>
        <fullName evidence="2">Uncharacterized protein</fullName>
    </submittedName>
</protein>
<reference evidence="3" key="1">
    <citation type="journal article" date="2019" name="Int. J. Syst. Evol. Microbiol.">
        <title>The Global Catalogue of Microorganisms (GCM) 10K type strain sequencing project: providing services to taxonomists for standard genome sequencing and annotation.</title>
        <authorList>
            <consortium name="The Broad Institute Genomics Platform"/>
            <consortium name="The Broad Institute Genome Sequencing Center for Infectious Disease"/>
            <person name="Wu L."/>
            <person name="Ma J."/>
        </authorList>
    </citation>
    <scope>NUCLEOTIDE SEQUENCE [LARGE SCALE GENOMIC DNA]</scope>
    <source>
        <strain evidence="3">JCM 17809</strain>
    </source>
</reference>
<dbReference type="EMBL" id="BAABGM010000013">
    <property type="protein sequence ID" value="GAA4406397.1"/>
    <property type="molecule type" value="Genomic_DNA"/>
</dbReference>
<dbReference type="RefSeq" id="WP_345205555.1">
    <property type="nucleotide sequence ID" value="NZ_BAABGM010000013.1"/>
</dbReference>
<keyword evidence="1" id="KW-0472">Membrane</keyword>
<evidence type="ECO:0000313" key="2">
    <source>
        <dbReference type="EMBL" id="GAA4406397.1"/>
    </source>
</evidence>
<feature type="transmembrane region" description="Helical" evidence="1">
    <location>
        <begin position="43"/>
        <end position="68"/>
    </location>
</feature>
<gene>
    <name evidence="2" type="ORF">GCM10023168_21180</name>
</gene>
<accession>A0ABP8KGR8</accession>
<sequence>MTWLAVWLVGVGVADLTRAASGYSRGRWPVVAGTAGVAVPAVLAGLTAPVDVVVLATSLVALGLWVRFSAQALVTGTGHGPALAALALGGTWLVGLSGWATPAGGVLARWLAWADPPLLDEATDPGAVLLVLGLLLVNLTTANLVVRLVLLAVGAMRPVRPLEADTGPQPSDQLRGGRLLGPMERVLILGLGLAGQLTAAGLVIAAKGLIRFPELQAKRDDRSSVDGVGIDAVTEYFLVGSFVSWLIALTSLALTR</sequence>
<feature type="transmembrane region" description="Helical" evidence="1">
    <location>
        <begin position="236"/>
        <end position="255"/>
    </location>
</feature>
<name>A0ABP8KGR8_9MICO</name>
<dbReference type="Proteomes" id="UP001500945">
    <property type="component" value="Unassembled WGS sequence"/>
</dbReference>
<keyword evidence="1" id="KW-1133">Transmembrane helix</keyword>
<feature type="transmembrane region" description="Helical" evidence="1">
    <location>
        <begin position="80"/>
        <end position="100"/>
    </location>
</feature>
<proteinExistence type="predicted"/>
<feature type="transmembrane region" description="Helical" evidence="1">
    <location>
        <begin position="186"/>
        <end position="210"/>
    </location>
</feature>
<comment type="caution">
    <text evidence="2">The sequence shown here is derived from an EMBL/GenBank/DDBJ whole genome shotgun (WGS) entry which is preliminary data.</text>
</comment>
<keyword evidence="1" id="KW-0812">Transmembrane</keyword>
<feature type="transmembrane region" description="Helical" evidence="1">
    <location>
        <begin position="127"/>
        <end position="150"/>
    </location>
</feature>
<keyword evidence="3" id="KW-1185">Reference proteome</keyword>
<organism evidence="2 3">
    <name type="scientific">Fodinibacter luteus</name>
    <dbReference type="NCBI Taxonomy" id="552064"/>
    <lineage>
        <taxon>Bacteria</taxon>
        <taxon>Bacillati</taxon>
        <taxon>Actinomycetota</taxon>
        <taxon>Actinomycetes</taxon>
        <taxon>Micrococcales</taxon>
        <taxon>Intrasporangiaceae</taxon>
        <taxon>Fodinibacter (ex Wang et al. 2009)</taxon>
    </lineage>
</organism>